<evidence type="ECO:0000256" key="11">
    <source>
        <dbReference type="ARBA" id="ARBA00093666"/>
    </source>
</evidence>
<comment type="cofactor">
    <cofactor evidence="1">
        <name>Zn(2+)</name>
        <dbReference type="ChEBI" id="CHEBI:29105"/>
    </cofactor>
</comment>
<dbReference type="GO" id="GO:0046872">
    <property type="term" value="F:metal ion binding"/>
    <property type="evidence" value="ECO:0007669"/>
    <property type="project" value="UniProtKB-KW"/>
</dbReference>
<dbReference type="Pfam" id="PF05951">
    <property type="entry name" value="Peptidase_M15_2"/>
    <property type="match status" value="1"/>
</dbReference>
<dbReference type="EMBL" id="BART01011966">
    <property type="protein sequence ID" value="GAG89706.1"/>
    <property type="molecule type" value="Genomic_DNA"/>
</dbReference>
<comment type="pathway">
    <text evidence="2">Cell wall biogenesis; cell wall polysaccharide biosynthesis.</text>
</comment>
<evidence type="ECO:0000256" key="5">
    <source>
        <dbReference type="ARBA" id="ARBA00022729"/>
    </source>
</evidence>
<accession>X1CZP8</accession>
<evidence type="ECO:0000256" key="2">
    <source>
        <dbReference type="ARBA" id="ARBA00004776"/>
    </source>
</evidence>
<keyword evidence="6" id="KW-0378">Hydrolase</keyword>
<dbReference type="AlphaFoldDB" id="X1CZP8"/>
<comment type="caution">
    <text evidence="12">The sequence shown here is derived from an EMBL/GenBank/DDBJ whole genome shotgun (WGS) entry which is preliminary data.</text>
</comment>
<comment type="similarity">
    <text evidence="10">Belongs to the peptidase M15 family.</text>
</comment>
<dbReference type="SUPFAM" id="SSF55166">
    <property type="entry name" value="Hedgehog/DD-peptidase"/>
    <property type="match status" value="1"/>
</dbReference>
<proteinExistence type="inferred from homology"/>
<evidence type="ECO:0000256" key="8">
    <source>
        <dbReference type="ARBA" id="ARBA00023049"/>
    </source>
</evidence>
<gene>
    <name evidence="12" type="ORF">S01H4_25216</name>
</gene>
<dbReference type="PANTHER" id="PTHR37425:SF1">
    <property type="entry name" value="OUTER MEMBRANE PROTEIN"/>
    <property type="match status" value="1"/>
</dbReference>
<sequence length="172" mass="19592">MLWAGLISYSSKSALAAIDYIAPEEKFLSLYNPYTKESFDGVYWRNEAYVAGALKNINHLMRDTRMDAIKPIDKDLLDLIFSISIKLNPQKPLHVICGYRTSKTNALLLKRNKSVAKNSYHIKGQAVDIRLPGLRTSVLRRAAYELGQGGIGYYPRRRFVHIDVGPVRYWNG</sequence>
<evidence type="ECO:0000256" key="1">
    <source>
        <dbReference type="ARBA" id="ARBA00001947"/>
    </source>
</evidence>
<evidence type="ECO:0000256" key="10">
    <source>
        <dbReference type="ARBA" id="ARBA00093448"/>
    </source>
</evidence>
<keyword evidence="3" id="KW-0645">Protease</keyword>
<dbReference type="InterPro" id="IPR009045">
    <property type="entry name" value="Zn_M74/Hedgehog-like"/>
</dbReference>
<dbReference type="GO" id="GO:0008237">
    <property type="term" value="F:metallopeptidase activity"/>
    <property type="evidence" value="ECO:0007669"/>
    <property type="project" value="UniProtKB-KW"/>
</dbReference>
<keyword evidence="7" id="KW-0862">Zinc</keyword>
<dbReference type="Gene3D" id="3.30.1380.10">
    <property type="match status" value="1"/>
</dbReference>
<evidence type="ECO:0000256" key="4">
    <source>
        <dbReference type="ARBA" id="ARBA00022723"/>
    </source>
</evidence>
<keyword evidence="8" id="KW-0482">Metalloprotease</keyword>
<evidence type="ECO:0000313" key="12">
    <source>
        <dbReference type="EMBL" id="GAG89706.1"/>
    </source>
</evidence>
<evidence type="ECO:0000256" key="6">
    <source>
        <dbReference type="ARBA" id="ARBA00022801"/>
    </source>
</evidence>
<protein>
    <recommendedName>
        <fullName evidence="11">Murein endopeptidase K</fullName>
    </recommendedName>
</protein>
<dbReference type="InterPro" id="IPR010275">
    <property type="entry name" value="MepK"/>
</dbReference>
<evidence type="ECO:0000256" key="7">
    <source>
        <dbReference type="ARBA" id="ARBA00022833"/>
    </source>
</evidence>
<dbReference type="GO" id="GO:0006508">
    <property type="term" value="P:proteolysis"/>
    <property type="evidence" value="ECO:0007669"/>
    <property type="project" value="UniProtKB-KW"/>
</dbReference>
<keyword evidence="5" id="KW-0732">Signal</keyword>
<evidence type="ECO:0000256" key="9">
    <source>
        <dbReference type="ARBA" id="ARBA00023316"/>
    </source>
</evidence>
<organism evidence="12">
    <name type="scientific">marine sediment metagenome</name>
    <dbReference type="NCBI Taxonomy" id="412755"/>
    <lineage>
        <taxon>unclassified sequences</taxon>
        <taxon>metagenomes</taxon>
        <taxon>ecological metagenomes</taxon>
    </lineage>
</organism>
<evidence type="ECO:0000256" key="3">
    <source>
        <dbReference type="ARBA" id="ARBA00022670"/>
    </source>
</evidence>
<keyword evidence="9" id="KW-0961">Cell wall biogenesis/degradation</keyword>
<keyword evidence="4" id="KW-0479">Metal-binding</keyword>
<dbReference type="PANTHER" id="PTHR37425">
    <property type="match status" value="1"/>
</dbReference>
<name>X1CZP8_9ZZZZ</name>
<dbReference type="GO" id="GO:0071555">
    <property type="term" value="P:cell wall organization"/>
    <property type="evidence" value="ECO:0007669"/>
    <property type="project" value="UniProtKB-KW"/>
</dbReference>
<reference evidence="12" key="1">
    <citation type="journal article" date="2014" name="Front. Microbiol.">
        <title>High frequency of phylogenetically diverse reductive dehalogenase-homologous genes in deep subseafloor sedimentary metagenomes.</title>
        <authorList>
            <person name="Kawai M."/>
            <person name="Futagami T."/>
            <person name="Toyoda A."/>
            <person name="Takaki Y."/>
            <person name="Nishi S."/>
            <person name="Hori S."/>
            <person name="Arai W."/>
            <person name="Tsubouchi T."/>
            <person name="Morono Y."/>
            <person name="Uchiyama I."/>
            <person name="Ito T."/>
            <person name="Fujiyama A."/>
            <person name="Inagaki F."/>
            <person name="Takami H."/>
        </authorList>
    </citation>
    <scope>NUCLEOTIDE SEQUENCE</scope>
    <source>
        <strain evidence="12">Expedition CK06-06</strain>
    </source>
</reference>